<dbReference type="AlphaFoldDB" id="A0A382CZZ4"/>
<evidence type="ECO:0000313" key="2">
    <source>
        <dbReference type="EMBL" id="SVB30887.1"/>
    </source>
</evidence>
<dbReference type="PROSITE" id="PS50862">
    <property type="entry name" value="AA_TRNA_LIGASE_II"/>
    <property type="match status" value="1"/>
</dbReference>
<dbReference type="SUPFAM" id="SSF55681">
    <property type="entry name" value="Class II aaRS and biotin synthetases"/>
    <property type="match status" value="1"/>
</dbReference>
<reference evidence="2" key="1">
    <citation type="submission" date="2018-05" db="EMBL/GenBank/DDBJ databases">
        <authorList>
            <person name="Lanie J.A."/>
            <person name="Ng W.-L."/>
            <person name="Kazmierczak K.M."/>
            <person name="Andrzejewski T.M."/>
            <person name="Davidsen T.M."/>
            <person name="Wayne K.J."/>
            <person name="Tettelin H."/>
            <person name="Glass J.I."/>
            <person name="Rusch D."/>
            <person name="Podicherti R."/>
            <person name="Tsui H.-C.T."/>
            <person name="Winkler M.E."/>
        </authorList>
    </citation>
    <scope>NUCLEOTIDE SEQUENCE</scope>
</reference>
<dbReference type="PANTHER" id="PTHR43707">
    <property type="entry name" value="HISTIDYL-TRNA SYNTHETASE"/>
    <property type="match status" value="1"/>
</dbReference>
<dbReference type="Pfam" id="PF13393">
    <property type="entry name" value="tRNA-synt_His"/>
    <property type="match status" value="1"/>
</dbReference>
<dbReference type="PIRSF" id="PIRSF001549">
    <property type="entry name" value="His-tRNA_synth"/>
    <property type="match status" value="1"/>
</dbReference>
<dbReference type="InterPro" id="IPR004516">
    <property type="entry name" value="HisRS/HisZ"/>
</dbReference>
<dbReference type="InterPro" id="IPR006195">
    <property type="entry name" value="aa-tRNA-synth_II"/>
</dbReference>
<evidence type="ECO:0000259" key="1">
    <source>
        <dbReference type="PROSITE" id="PS50862"/>
    </source>
</evidence>
<organism evidence="2">
    <name type="scientific">marine metagenome</name>
    <dbReference type="NCBI Taxonomy" id="408172"/>
    <lineage>
        <taxon>unclassified sequences</taxon>
        <taxon>metagenomes</taxon>
        <taxon>ecological metagenomes</taxon>
    </lineage>
</organism>
<dbReference type="PANTHER" id="PTHR43707:SF1">
    <property type="entry name" value="HISTIDINE--TRNA LIGASE, MITOCHONDRIAL-RELATED"/>
    <property type="match status" value="1"/>
</dbReference>
<feature type="domain" description="Aminoacyl-transfer RNA synthetases class-II family profile" evidence="1">
    <location>
        <begin position="26"/>
        <end position="309"/>
    </location>
</feature>
<accession>A0A382CZZ4</accession>
<dbReference type="GO" id="GO:0005737">
    <property type="term" value="C:cytoplasm"/>
    <property type="evidence" value="ECO:0007669"/>
    <property type="project" value="InterPro"/>
</dbReference>
<dbReference type="Gene3D" id="3.30.930.10">
    <property type="entry name" value="Bira Bifunctional Protein, Domain 2"/>
    <property type="match status" value="1"/>
</dbReference>
<sequence>MLPEGFKDEVSNQAAIEHKYKNKIIDLFQSYGYELVKTPLIEFEDQINKINTLKIKVKKDQKELSLRDDITMQIARLSSSRLSKKPRPLKICYYGEVVRDKGSMLRPERQFLQIGAECIGENSYLADVEMIELAYNALSSVGIKSISIELSSKVFLDKLYELIRSLPELDKLKSFIRKKDINGALELLENKHHEYLNNIFSCTGNLFDKKKKLDKLKVDKKNISEINNIINIYDIFISKYPDANFFLDLTEIDDKNYHNSLRFTIFADNVRGEIARGGRYISNNSNNEENATGFTCYMDTILRASSNIEKTNKIMIPFDILNNKKKELITQGFIIETFFGDLNNIRKMAIKKNCQSYLIDDQIIKLDI</sequence>
<protein>
    <recommendedName>
        <fullName evidence="1">Aminoacyl-transfer RNA synthetases class-II family profile domain-containing protein</fullName>
    </recommendedName>
</protein>
<name>A0A382CZZ4_9ZZZZ</name>
<dbReference type="InterPro" id="IPR041715">
    <property type="entry name" value="HisRS-like_core"/>
</dbReference>
<proteinExistence type="predicted"/>
<gene>
    <name evidence="2" type="ORF">METZ01_LOCUS183741</name>
</gene>
<dbReference type="EMBL" id="UINC01036626">
    <property type="protein sequence ID" value="SVB30887.1"/>
    <property type="molecule type" value="Genomic_DNA"/>
</dbReference>
<dbReference type="GO" id="GO:0004821">
    <property type="term" value="F:histidine-tRNA ligase activity"/>
    <property type="evidence" value="ECO:0007669"/>
    <property type="project" value="TreeGrafter"/>
</dbReference>
<dbReference type="InterPro" id="IPR045864">
    <property type="entry name" value="aa-tRNA-synth_II/BPL/LPL"/>
</dbReference>
<dbReference type="GO" id="GO:0006427">
    <property type="term" value="P:histidyl-tRNA aminoacylation"/>
    <property type="evidence" value="ECO:0007669"/>
    <property type="project" value="TreeGrafter"/>
</dbReference>